<organism evidence="10 11">
    <name type="scientific">Kitasatospora cineracea</name>
    <dbReference type="NCBI Taxonomy" id="88074"/>
    <lineage>
        <taxon>Bacteria</taxon>
        <taxon>Bacillati</taxon>
        <taxon>Actinomycetota</taxon>
        <taxon>Actinomycetes</taxon>
        <taxon>Kitasatosporales</taxon>
        <taxon>Streptomycetaceae</taxon>
        <taxon>Kitasatospora</taxon>
    </lineage>
</organism>
<evidence type="ECO:0000256" key="1">
    <source>
        <dbReference type="ARBA" id="ARBA00022553"/>
    </source>
</evidence>
<dbReference type="InterPro" id="IPR016032">
    <property type="entry name" value="Sig_transdc_resp-reg_C-effctor"/>
</dbReference>
<proteinExistence type="predicted"/>
<dbReference type="InterPro" id="IPR001789">
    <property type="entry name" value="Sig_transdc_resp-reg_receiver"/>
</dbReference>
<dbReference type="GO" id="GO:0032993">
    <property type="term" value="C:protein-DNA complex"/>
    <property type="evidence" value="ECO:0007669"/>
    <property type="project" value="TreeGrafter"/>
</dbReference>
<evidence type="ECO:0000313" key="10">
    <source>
        <dbReference type="EMBL" id="ROR47008.1"/>
    </source>
</evidence>
<keyword evidence="4 7" id="KW-0238">DNA-binding</keyword>
<dbReference type="CDD" id="cd00383">
    <property type="entry name" value="trans_reg_C"/>
    <property type="match status" value="1"/>
</dbReference>
<accession>A0A8G1UN95</accession>
<gene>
    <name evidence="10" type="ORF">EDD39_5319</name>
</gene>
<dbReference type="Gene3D" id="6.10.250.690">
    <property type="match status" value="1"/>
</dbReference>
<comment type="caution">
    <text evidence="10">The sequence shown here is derived from an EMBL/GenBank/DDBJ whole genome shotgun (WGS) entry which is preliminary data.</text>
</comment>
<dbReference type="FunFam" id="1.10.10.10:FF:000018">
    <property type="entry name" value="DNA-binding response regulator ResD"/>
    <property type="match status" value="1"/>
</dbReference>
<dbReference type="EMBL" id="RJVJ01000001">
    <property type="protein sequence ID" value="ROR47008.1"/>
    <property type="molecule type" value="Genomic_DNA"/>
</dbReference>
<evidence type="ECO:0000256" key="6">
    <source>
        <dbReference type="PROSITE-ProRule" id="PRU00169"/>
    </source>
</evidence>
<dbReference type="PROSITE" id="PS50110">
    <property type="entry name" value="RESPONSE_REGULATORY"/>
    <property type="match status" value="1"/>
</dbReference>
<dbReference type="SMART" id="SM00862">
    <property type="entry name" value="Trans_reg_C"/>
    <property type="match status" value="1"/>
</dbReference>
<keyword evidence="2" id="KW-0902">Two-component regulatory system</keyword>
<dbReference type="Pfam" id="PF00072">
    <property type="entry name" value="Response_reg"/>
    <property type="match status" value="1"/>
</dbReference>
<dbReference type="InterPro" id="IPR039420">
    <property type="entry name" value="WalR-like"/>
</dbReference>
<feature type="domain" description="OmpR/PhoB-type" evidence="9">
    <location>
        <begin position="130"/>
        <end position="229"/>
    </location>
</feature>
<dbReference type="GO" id="GO:0000156">
    <property type="term" value="F:phosphorelay response regulator activity"/>
    <property type="evidence" value="ECO:0007669"/>
    <property type="project" value="TreeGrafter"/>
</dbReference>
<dbReference type="CDD" id="cd17574">
    <property type="entry name" value="REC_OmpR"/>
    <property type="match status" value="1"/>
</dbReference>
<evidence type="ECO:0000256" key="7">
    <source>
        <dbReference type="PROSITE-ProRule" id="PRU01091"/>
    </source>
</evidence>
<feature type="domain" description="Response regulatory" evidence="8">
    <location>
        <begin position="3"/>
        <end position="117"/>
    </location>
</feature>
<dbReference type="GO" id="GO:0006355">
    <property type="term" value="P:regulation of DNA-templated transcription"/>
    <property type="evidence" value="ECO:0007669"/>
    <property type="project" value="InterPro"/>
</dbReference>
<dbReference type="InterPro" id="IPR036388">
    <property type="entry name" value="WH-like_DNA-bd_sf"/>
</dbReference>
<dbReference type="SUPFAM" id="SSF46894">
    <property type="entry name" value="C-terminal effector domain of the bipartite response regulators"/>
    <property type="match status" value="1"/>
</dbReference>
<dbReference type="GO" id="GO:0005829">
    <property type="term" value="C:cytosol"/>
    <property type="evidence" value="ECO:0007669"/>
    <property type="project" value="TreeGrafter"/>
</dbReference>
<dbReference type="RefSeq" id="WP_123560915.1">
    <property type="nucleotide sequence ID" value="NZ_RJVJ01000001.1"/>
</dbReference>
<keyword evidence="1 6" id="KW-0597">Phosphoprotein</keyword>
<reference evidence="10 11" key="1">
    <citation type="submission" date="2018-11" db="EMBL/GenBank/DDBJ databases">
        <title>Sequencing the genomes of 1000 actinobacteria strains.</title>
        <authorList>
            <person name="Klenk H.-P."/>
        </authorList>
    </citation>
    <scope>NUCLEOTIDE SEQUENCE [LARGE SCALE GENOMIC DNA]</scope>
    <source>
        <strain evidence="10 11">DSM 44780</strain>
    </source>
</reference>
<dbReference type="SMART" id="SM00448">
    <property type="entry name" value="REC"/>
    <property type="match status" value="1"/>
</dbReference>
<dbReference type="Gene3D" id="1.10.10.10">
    <property type="entry name" value="Winged helix-like DNA-binding domain superfamily/Winged helix DNA-binding domain"/>
    <property type="match status" value="1"/>
</dbReference>
<sequence length="230" mass="25061">MARVLLVEDDDGLREALGLALSSLGHEVLGAPNGPVALERLAAGRDVECVVLDVMMPQMDGFEVCRGIRRLGQTPVIMLTARSEPIDIVAGLECGADDYVAKPVEPRVLDARIKAVLRRVTPTAEPEGEASVVDLGSVRVDTRAMTVTKYGAPVELTPTELRLLLEFALHPGQVLTRQVLLDRVWDYGYLGDSRIVDACVWRLRAKTEDDPARPSLIATVRGVGYRLDLP</sequence>
<evidence type="ECO:0000256" key="2">
    <source>
        <dbReference type="ARBA" id="ARBA00023012"/>
    </source>
</evidence>
<dbReference type="AlphaFoldDB" id="A0A8G1UN95"/>
<dbReference type="InterPro" id="IPR011006">
    <property type="entry name" value="CheY-like_superfamily"/>
</dbReference>
<evidence type="ECO:0000313" key="11">
    <source>
        <dbReference type="Proteomes" id="UP000267408"/>
    </source>
</evidence>
<dbReference type="SUPFAM" id="SSF52172">
    <property type="entry name" value="CheY-like"/>
    <property type="match status" value="1"/>
</dbReference>
<protein>
    <submittedName>
        <fullName evidence="10">DNA-binding response OmpR family regulator</fullName>
    </submittedName>
</protein>
<dbReference type="GO" id="GO:0000976">
    <property type="term" value="F:transcription cis-regulatory region binding"/>
    <property type="evidence" value="ECO:0007669"/>
    <property type="project" value="TreeGrafter"/>
</dbReference>
<evidence type="ECO:0000259" key="9">
    <source>
        <dbReference type="PROSITE" id="PS51755"/>
    </source>
</evidence>
<evidence type="ECO:0000256" key="3">
    <source>
        <dbReference type="ARBA" id="ARBA00023015"/>
    </source>
</evidence>
<keyword evidence="5" id="KW-0804">Transcription</keyword>
<dbReference type="Proteomes" id="UP000267408">
    <property type="component" value="Unassembled WGS sequence"/>
</dbReference>
<dbReference type="Gene3D" id="3.40.50.2300">
    <property type="match status" value="1"/>
</dbReference>
<feature type="modified residue" description="4-aspartylphosphate" evidence="6">
    <location>
        <position position="53"/>
    </location>
</feature>
<dbReference type="Pfam" id="PF00486">
    <property type="entry name" value="Trans_reg_C"/>
    <property type="match status" value="1"/>
</dbReference>
<dbReference type="PROSITE" id="PS51755">
    <property type="entry name" value="OMPR_PHOB"/>
    <property type="match status" value="1"/>
</dbReference>
<dbReference type="InterPro" id="IPR001867">
    <property type="entry name" value="OmpR/PhoB-type_DNA-bd"/>
</dbReference>
<keyword evidence="3" id="KW-0805">Transcription regulation</keyword>
<evidence type="ECO:0000259" key="8">
    <source>
        <dbReference type="PROSITE" id="PS50110"/>
    </source>
</evidence>
<feature type="DNA-binding region" description="OmpR/PhoB-type" evidence="7">
    <location>
        <begin position="130"/>
        <end position="229"/>
    </location>
</feature>
<dbReference type="PANTHER" id="PTHR48111">
    <property type="entry name" value="REGULATOR OF RPOS"/>
    <property type="match status" value="1"/>
</dbReference>
<dbReference type="PANTHER" id="PTHR48111:SF21">
    <property type="entry name" value="DNA-BINDING DUAL MASTER TRANSCRIPTIONAL REGULATOR RPAA"/>
    <property type="match status" value="1"/>
</dbReference>
<evidence type="ECO:0000256" key="4">
    <source>
        <dbReference type="ARBA" id="ARBA00023125"/>
    </source>
</evidence>
<name>A0A8G1UN95_9ACTN</name>
<evidence type="ECO:0000256" key="5">
    <source>
        <dbReference type="ARBA" id="ARBA00023163"/>
    </source>
</evidence>
<dbReference type="OrthoDB" id="3197131at2"/>